<feature type="region of interest" description="Disordered" evidence="5">
    <location>
        <begin position="795"/>
        <end position="816"/>
    </location>
</feature>
<dbReference type="InterPro" id="IPR012677">
    <property type="entry name" value="Nucleotide-bd_a/b_plait_sf"/>
</dbReference>
<comment type="similarity">
    <text evidence="2">Belongs to the ARS2 family.</text>
</comment>
<feature type="region of interest" description="Disordered" evidence="5">
    <location>
        <begin position="544"/>
        <end position="655"/>
    </location>
</feature>
<dbReference type="Pfam" id="PF12066">
    <property type="entry name" value="SERRATE_Ars2_N"/>
    <property type="match status" value="1"/>
</dbReference>
<dbReference type="InterPro" id="IPR021933">
    <property type="entry name" value="SERRATE/Ars2_N"/>
</dbReference>
<dbReference type="Pfam" id="PF04959">
    <property type="entry name" value="ARS2"/>
    <property type="match status" value="1"/>
</dbReference>
<evidence type="ECO:0000256" key="3">
    <source>
        <dbReference type="ARBA" id="ARBA00023242"/>
    </source>
</evidence>
<dbReference type="InterPro" id="IPR007042">
    <property type="entry name" value="SERRATE/Ars2_C"/>
</dbReference>
<dbReference type="InterPro" id="IPR039727">
    <property type="entry name" value="SE/Ars2"/>
</dbReference>
<feature type="region of interest" description="Disordered" evidence="5">
    <location>
        <begin position="430"/>
        <end position="466"/>
    </location>
</feature>
<accession>A0A5D3ASU4</accession>
<comment type="caution">
    <text evidence="7">The sequence shown here is derived from an EMBL/GenBank/DDBJ whole genome shotgun (WGS) entry which is preliminary data.</text>
</comment>
<reference evidence="7 8" key="1">
    <citation type="submission" date="2017-05" db="EMBL/GenBank/DDBJ databases">
        <title>The Genome Sequence of Tsuchiyaea wingfieldii DSM 27421.</title>
        <authorList>
            <person name="Cuomo C."/>
            <person name="Passer A."/>
            <person name="Billmyre B."/>
            <person name="Heitman J."/>
        </authorList>
    </citation>
    <scope>NUCLEOTIDE SEQUENCE [LARGE SCALE GENOMIC DNA]</scope>
    <source>
        <strain evidence="7 8">DSM 27421</strain>
    </source>
</reference>
<feature type="compositionally biased region" description="Low complexity" evidence="5">
    <location>
        <begin position="35"/>
        <end position="46"/>
    </location>
</feature>
<keyword evidence="3" id="KW-0539">Nucleus</keyword>
<feature type="compositionally biased region" description="Basic and acidic residues" evidence="5">
    <location>
        <begin position="544"/>
        <end position="603"/>
    </location>
</feature>
<keyword evidence="4" id="KW-0479">Metal-binding</keyword>
<feature type="compositionally biased region" description="Basic and acidic residues" evidence="5">
    <location>
        <begin position="51"/>
        <end position="99"/>
    </location>
</feature>
<feature type="domain" description="C2H2-type" evidence="6">
    <location>
        <begin position="706"/>
        <end position="729"/>
    </location>
</feature>
<dbReference type="EMBL" id="NIDF01000059">
    <property type="protein sequence ID" value="TYJ54485.1"/>
    <property type="molecule type" value="Genomic_DNA"/>
</dbReference>
<keyword evidence="4" id="KW-0863">Zinc-finger</keyword>
<feature type="compositionally biased region" description="Basic and acidic residues" evidence="5">
    <location>
        <begin position="627"/>
        <end position="642"/>
    </location>
</feature>
<dbReference type="Gene3D" id="3.30.70.330">
    <property type="match status" value="1"/>
</dbReference>
<keyword evidence="8" id="KW-1185">Reference proteome</keyword>
<feature type="compositionally biased region" description="Basic and acidic residues" evidence="5">
    <location>
        <begin position="438"/>
        <end position="466"/>
    </location>
</feature>
<dbReference type="Proteomes" id="UP000322245">
    <property type="component" value="Unassembled WGS sequence"/>
</dbReference>
<sequence>MSERAASEAVPETSPRPGFTRGGFAPIPHRHSDIAPAPVEAASNAALSPKMDQEDWERGRGGRERELPRRELDHEPEEREGGRGGRREWDDLPLRRGSWDDDYDRPKRRRSPSPPNLPHRRPRLASPSPPPPHHRYLPDPASIETLLPFRAFAEWFRSSHPQTARQDEEETRLHLERIDRGEVKGEEGKEKVGMAKRYERYRREFTGRQLYALFLTHRDSVWFKEKYLHYPEHTALRRRVNRQGRVPLVETYITALRSGARDDVNYDPDGNGLQLDGVKVDVEEGSGMGKVLEGKSDWGEEESVKAEIQPKTKQIFLKTVPPGTSRKSLEELFGRVPGFLWLALSDVSVKRSFHRVAWAQYAESTDVAEVIDQLEGSKLDNFAFHMNINVTPTVGRVRVAPPAVNALEKLLHDGETAKLFALRLEEELVGDEEEEEKNEGGGKDEKAGEEEGKGKEEGKKDGAVVKGLRERGSDVVEEVVGRVLELKGLQGGDLDSAQSIQRAKIILDHWISYLRNGLSTCFYCVCPASFPEELHRKCVGHIRSHLDPSPKVEENGDVKEEGGDVKEEGGEKIGVDVDVKVEVEVKEEKDEVKEEGKEEKEDVREGDEDREMRDAENPSTSNPARPSDSHDRWEKDKFDKSQSRSKRHFPQKTASEKWLESHAHRLFPLISTDVDVHLADYGGRDVEEETKKICAPLIKQEEESKYRCKECNKLFKAPEFVMKHVTSKHPEITERRIDDVLYLNNYVLDPQHLQPNVSSLAAVNDKLPTGLPHHSSSSSLLPLPVYPDSIAQPSLPNMPPHMNPNGNPNGTHQGHGQFNVMQQQMMMMMQMQMQQAMMMGMGGMGPSPGGPGGNGGHGHGGQDRGGMAGRGGGYAAPVNAAPLPPPPPGGEDPRAKRGRVSYQDLDEPGAGGGGGLPY</sequence>
<dbReference type="PROSITE" id="PS00028">
    <property type="entry name" value="ZINC_FINGER_C2H2_1"/>
    <property type="match status" value="1"/>
</dbReference>
<comment type="subcellular location">
    <subcellularLocation>
        <location evidence="1">Nucleus</location>
    </subcellularLocation>
</comment>
<evidence type="ECO:0000256" key="4">
    <source>
        <dbReference type="PROSITE-ProRule" id="PRU00042"/>
    </source>
</evidence>
<protein>
    <recommendedName>
        <fullName evidence="6">C2H2-type domain-containing protein</fullName>
    </recommendedName>
</protein>
<organism evidence="7 8">
    <name type="scientific">Cryptococcus floricola</name>
    <dbReference type="NCBI Taxonomy" id="2591691"/>
    <lineage>
        <taxon>Eukaryota</taxon>
        <taxon>Fungi</taxon>
        <taxon>Dikarya</taxon>
        <taxon>Basidiomycota</taxon>
        <taxon>Agaricomycotina</taxon>
        <taxon>Tremellomycetes</taxon>
        <taxon>Tremellales</taxon>
        <taxon>Cryptococcaceae</taxon>
        <taxon>Cryptococcus</taxon>
    </lineage>
</organism>
<evidence type="ECO:0000256" key="2">
    <source>
        <dbReference type="ARBA" id="ARBA00005407"/>
    </source>
</evidence>
<evidence type="ECO:0000259" key="6">
    <source>
        <dbReference type="PROSITE" id="PS50157"/>
    </source>
</evidence>
<feature type="compositionally biased region" description="Gly residues" evidence="5">
    <location>
        <begin position="909"/>
        <end position="918"/>
    </location>
</feature>
<dbReference type="InterPro" id="IPR013087">
    <property type="entry name" value="Znf_C2H2_type"/>
</dbReference>
<proteinExistence type="inferred from homology"/>
<dbReference type="AlphaFoldDB" id="A0A5D3ASU4"/>
<dbReference type="PANTHER" id="PTHR13165">
    <property type="entry name" value="ARSENITE-RESISTANCE PROTEIN 2"/>
    <property type="match status" value="1"/>
</dbReference>
<dbReference type="GO" id="GO:0031047">
    <property type="term" value="P:regulatory ncRNA-mediated gene silencing"/>
    <property type="evidence" value="ECO:0007669"/>
    <property type="project" value="UniProtKB-ARBA"/>
</dbReference>
<feature type="compositionally biased region" description="Gly residues" evidence="5">
    <location>
        <begin position="840"/>
        <end position="874"/>
    </location>
</feature>
<dbReference type="GO" id="GO:0008270">
    <property type="term" value="F:zinc ion binding"/>
    <property type="evidence" value="ECO:0007669"/>
    <property type="project" value="UniProtKB-KW"/>
</dbReference>
<dbReference type="GO" id="GO:0016604">
    <property type="term" value="C:nuclear body"/>
    <property type="evidence" value="ECO:0007669"/>
    <property type="project" value="TreeGrafter"/>
</dbReference>
<dbReference type="PANTHER" id="PTHR13165:SF0">
    <property type="entry name" value="SERRATE RNA EFFECTOR MOLECULE HOMOLOG"/>
    <property type="match status" value="1"/>
</dbReference>
<gene>
    <name evidence="7" type="ORF">B9479_004809</name>
</gene>
<evidence type="ECO:0000313" key="7">
    <source>
        <dbReference type="EMBL" id="TYJ54485.1"/>
    </source>
</evidence>
<keyword evidence="4" id="KW-0862">Zinc</keyword>
<feature type="region of interest" description="Disordered" evidence="5">
    <location>
        <begin position="840"/>
        <end position="918"/>
    </location>
</feature>
<name>A0A5D3ASU4_9TREE</name>
<feature type="region of interest" description="Disordered" evidence="5">
    <location>
        <begin position="1"/>
        <end position="139"/>
    </location>
</feature>
<evidence type="ECO:0000256" key="5">
    <source>
        <dbReference type="SAM" id="MobiDB-lite"/>
    </source>
</evidence>
<dbReference type="PROSITE" id="PS50157">
    <property type="entry name" value="ZINC_FINGER_C2H2_2"/>
    <property type="match status" value="1"/>
</dbReference>
<evidence type="ECO:0000256" key="1">
    <source>
        <dbReference type="ARBA" id="ARBA00004123"/>
    </source>
</evidence>
<dbReference type="GO" id="GO:0016070">
    <property type="term" value="P:RNA metabolic process"/>
    <property type="evidence" value="ECO:0007669"/>
    <property type="project" value="UniProtKB-ARBA"/>
</dbReference>
<evidence type="ECO:0000313" key="8">
    <source>
        <dbReference type="Proteomes" id="UP000322245"/>
    </source>
</evidence>